<reference evidence="1 2" key="1">
    <citation type="submission" date="2019-04" db="EMBL/GenBank/DDBJ databases">
        <authorList>
            <consortium name="Pathogen Informatics"/>
        </authorList>
    </citation>
    <scope>NUCLEOTIDE SEQUENCE [LARGE SCALE GENOMIC DNA]</scope>
    <source>
        <strain evidence="1 2">NCTC9185</strain>
    </source>
</reference>
<gene>
    <name evidence="1" type="primary">fruB_2</name>
    <name evidence="1" type="ORF">NCTC9185_02351</name>
</gene>
<name>A0A4U9CWZ2_RAOTE</name>
<dbReference type="AlphaFoldDB" id="A0A4U9CWZ2"/>
<evidence type="ECO:0000313" key="1">
    <source>
        <dbReference type="EMBL" id="VTN10430.1"/>
    </source>
</evidence>
<dbReference type="Proteomes" id="UP000339249">
    <property type="component" value="Unassembled WGS sequence"/>
</dbReference>
<evidence type="ECO:0000313" key="2">
    <source>
        <dbReference type="Proteomes" id="UP000339249"/>
    </source>
</evidence>
<accession>A0A4U9CWZ2</accession>
<proteinExistence type="predicted"/>
<organism evidence="1 2">
    <name type="scientific">Raoultella terrigena</name>
    <name type="common">Klebsiella terrigena</name>
    <dbReference type="NCBI Taxonomy" id="577"/>
    <lineage>
        <taxon>Bacteria</taxon>
        <taxon>Pseudomonadati</taxon>
        <taxon>Pseudomonadota</taxon>
        <taxon>Gammaproteobacteria</taxon>
        <taxon>Enterobacterales</taxon>
        <taxon>Enterobacteriaceae</taxon>
        <taxon>Klebsiella/Raoultella group</taxon>
        <taxon>Raoultella</taxon>
    </lineage>
</organism>
<dbReference type="EMBL" id="CABDVU010000001">
    <property type="protein sequence ID" value="VTN10430.1"/>
    <property type="molecule type" value="Genomic_DNA"/>
</dbReference>
<sequence>MLSDDSVAEQLRSATTAEELRALLMGEKQSEMLKLDNDTLSLDIAASDLLTLQALNAARLKEGRRR</sequence>
<protein>
    <submittedName>
        <fullName evidence="1">Pseudo-HPr</fullName>
    </submittedName>
</protein>